<accession>A0AAD6UAR2</accession>
<dbReference type="InterPro" id="IPR021276">
    <property type="entry name" value="DUF2855"/>
</dbReference>
<evidence type="ECO:0000313" key="2">
    <source>
        <dbReference type="Proteomes" id="UP001222325"/>
    </source>
</evidence>
<dbReference type="Proteomes" id="UP001222325">
    <property type="component" value="Unassembled WGS sequence"/>
</dbReference>
<gene>
    <name evidence="1" type="ORF">B0H15DRAFT_98692</name>
</gene>
<dbReference type="AlphaFoldDB" id="A0AAD6UAR2"/>
<dbReference type="Pfam" id="PF11017">
    <property type="entry name" value="DUF2855"/>
    <property type="match status" value="1"/>
</dbReference>
<protein>
    <submittedName>
        <fullName evidence="1">Uncharacterized protein</fullName>
    </submittedName>
</protein>
<evidence type="ECO:0000313" key="1">
    <source>
        <dbReference type="EMBL" id="KAJ7095229.1"/>
    </source>
</evidence>
<organism evidence="1 2">
    <name type="scientific">Mycena belliarum</name>
    <dbReference type="NCBI Taxonomy" id="1033014"/>
    <lineage>
        <taxon>Eukaryota</taxon>
        <taxon>Fungi</taxon>
        <taxon>Dikarya</taxon>
        <taxon>Basidiomycota</taxon>
        <taxon>Agaricomycotina</taxon>
        <taxon>Agaricomycetes</taxon>
        <taxon>Agaricomycetidae</taxon>
        <taxon>Agaricales</taxon>
        <taxon>Marasmiineae</taxon>
        <taxon>Mycenaceae</taxon>
        <taxon>Mycena</taxon>
    </lineage>
</organism>
<reference evidence="1" key="1">
    <citation type="submission" date="2023-03" db="EMBL/GenBank/DDBJ databases">
        <title>Massive genome expansion in bonnet fungi (Mycena s.s.) driven by repeated elements and novel gene families across ecological guilds.</title>
        <authorList>
            <consortium name="Lawrence Berkeley National Laboratory"/>
            <person name="Harder C.B."/>
            <person name="Miyauchi S."/>
            <person name="Viragh M."/>
            <person name="Kuo A."/>
            <person name="Thoen E."/>
            <person name="Andreopoulos B."/>
            <person name="Lu D."/>
            <person name="Skrede I."/>
            <person name="Drula E."/>
            <person name="Henrissat B."/>
            <person name="Morin E."/>
            <person name="Kohler A."/>
            <person name="Barry K."/>
            <person name="LaButti K."/>
            <person name="Morin E."/>
            <person name="Salamov A."/>
            <person name="Lipzen A."/>
            <person name="Mereny Z."/>
            <person name="Hegedus B."/>
            <person name="Baldrian P."/>
            <person name="Stursova M."/>
            <person name="Weitz H."/>
            <person name="Taylor A."/>
            <person name="Grigoriev I.V."/>
            <person name="Nagy L.G."/>
            <person name="Martin F."/>
            <person name="Kauserud H."/>
        </authorList>
    </citation>
    <scope>NUCLEOTIDE SEQUENCE</scope>
    <source>
        <strain evidence="1">CBHHK173m</strain>
    </source>
</reference>
<keyword evidence="2" id="KW-1185">Reference proteome</keyword>
<comment type="caution">
    <text evidence="1">The sequence shown here is derived from an EMBL/GenBank/DDBJ whole genome shotgun (WGS) entry which is preliminary data.</text>
</comment>
<sequence>MASPVMHILDKVDYSKHRLVTLPPTPLPPLAPSSLRLQPKILGLTTNNFSYARMGHILGWWDIYPQPENTPAPYNDRATYGRIAAWGYAEIVASTVPDIAVGSTVYGFLPIATLPEDVRIEQTGMKDQIYVVNEHRQHLWKIYNRYTVCPPLAELEKTKSLDYLGWDALMQGLYNTSYNLSTYAFAWEESNRIHPSGEGAWSASDANLDSSTVIILNASGKTGMSFAFALRNNRPKQHQPTTVIGVVSPASKELVEKSGWYDAVLLNTDDQTAKHLVEKSQPRRVVLCDFGARGGAAATWRAMLASVSAPHTFILIGGEVKPQHPDEVIKSFGTPDPECHIVNAGMLRERGIESGNDKYFKEFFAAFDDFKAKGGIPGLTLEWDDGPEAWEKGWEAFCKDEVRASRGLVYRV</sequence>
<dbReference type="EMBL" id="JARJCN010000013">
    <property type="protein sequence ID" value="KAJ7095229.1"/>
    <property type="molecule type" value="Genomic_DNA"/>
</dbReference>
<proteinExistence type="predicted"/>
<name>A0AAD6UAR2_9AGAR</name>